<dbReference type="InterPro" id="IPR029016">
    <property type="entry name" value="GAF-like_dom_sf"/>
</dbReference>
<dbReference type="AlphaFoldDB" id="A0A2L0ESI9"/>
<dbReference type="Proteomes" id="UP000238348">
    <property type="component" value="Chromosome"/>
</dbReference>
<sequence>MSQRDLPKSPLAAFLRTHSAGILDAWERAERRRAPGERPPGFVALREELPTVFERIAERLDTAVSAAVVPQSDEARDSWTGVESASAEFPEPLLGFRVLDRLRDGFDLEDVTAQYAVLRRCVLRLLERTGTQPSWLEMTVLHEALDQVIIDPAARSAAARERALGALDRVSAEGVGSAQIDRLLRRLLEVLIESARSIDWAVMLLLEGESLRIRAGIGIDEALWSLRAYRLAEGFIGRVVRERRPVALRSAAPDPLATDAGGGAAGSESGAQSERPSDALHALYGVPLLAEGRLLGVAVVSSRRVAEFSEGDRLLFRKAAERAAALATQAQLREQLAAERSRLEATIQRLSVGVAVAEGASGALVLSNRRFSQIVRGPDEIPSNAPLRTLLSETDDDQRARWLLFRALHGGETVSGEELEFVRGDGERRRGSFTATPVRDADGRIGAAVMIIDDVTERRKAERARELLVEASTVLASSPDHDGAIEHMVRLGGERFADLCALDLLDDGGGAPRLVAAARVSEARAILPRLSRFPPLLLAGVGASAEVMARGEATLVPLVTDPWLQRIARGPDHLAALRELGARSAILVPLVARGKKLGLLSVWTLERELQHDDAAVAAELGRLASLVLENARLHREAARPR</sequence>
<dbReference type="Gene3D" id="3.30.450.20">
    <property type="entry name" value="PAS domain"/>
    <property type="match status" value="1"/>
</dbReference>
<dbReference type="PANTHER" id="PTHR43156:SF2">
    <property type="entry name" value="STAGE II SPORULATION PROTEIN E"/>
    <property type="match status" value="1"/>
</dbReference>
<dbReference type="PANTHER" id="PTHR43156">
    <property type="entry name" value="STAGE II SPORULATION PROTEIN E-RELATED"/>
    <property type="match status" value="1"/>
</dbReference>
<dbReference type="GO" id="GO:0016791">
    <property type="term" value="F:phosphatase activity"/>
    <property type="evidence" value="ECO:0007669"/>
    <property type="project" value="TreeGrafter"/>
</dbReference>
<accession>A0A2L0ESI9</accession>
<evidence type="ECO:0000313" key="5">
    <source>
        <dbReference type="Proteomes" id="UP000238348"/>
    </source>
</evidence>
<dbReference type="Gene3D" id="3.30.450.40">
    <property type="match status" value="2"/>
</dbReference>
<organism evidence="4 5">
    <name type="scientific">Sorangium cellulosum</name>
    <name type="common">Polyangium cellulosum</name>
    <dbReference type="NCBI Taxonomy" id="56"/>
    <lineage>
        <taxon>Bacteria</taxon>
        <taxon>Pseudomonadati</taxon>
        <taxon>Myxococcota</taxon>
        <taxon>Polyangia</taxon>
        <taxon>Polyangiales</taxon>
        <taxon>Polyangiaceae</taxon>
        <taxon>Sorangium</taxon>
    </lineage>
</organism>
<evidence type="ECO:0000313" key="4">
    <source>
        <dbReference type="EMBL" id="AUX42222.1"/>
    </source>
</evidence>
<dbReference type="InterPro" id="IPR052016">
    <property type="entry name" value="Bact_Sigma-Reg"/>
</dbReference>
<dbReference type="OrthoDB" id="5483660at2"/>
<dbReference type="InterPro" id="IPR000014">
    <property type="entry name" value="PAS"/>
</dbReference>
<dbReference type="NCBIfam" id="TIGR00229">
    <property type="entry name" value="sensory_box"/>
    <property type="match status" value="1"/>
</dbReference>
<feature type="domain" description="PAC" evidence="3">
    <location>
        <begin position="415"/>
        <end position="467"/>
    </location>
</feature>
<gene>
    <name evidence="4" type="ORF">SOCE26_036490</name>
</gene>
<dbReference type="InterPro" id="IPR003018">
    <property type="entry name" value="GAF"/>
</dbReference>
<dbReference type="Pfam" id="PF08448">
    <property type="entry name" value="PAS_4"/>
    <property type="match status" value="1"/>
</dbReference>
<dbReference type="PROSITE" id="PS50113">
    <property type="entry name" value="PAC"/>
    <property type="match status" value="1"/>
</dbReference>
<evidence type="ECO:0000256" key="1">
    <source>
        <dbReference type="ARBA" id="ARBA00022801"/>
    </source>
</evidence>
<name>A0A2L0ESI9_SORCE</name>
<dbReference type="InterPro" id="IPR035965">
    <property type="entry name" value="PAS-like_dom_sf"/>
</dbReference>
<evidence type="ECO:0000259" key="3">
    <source>
        <dbReference type="PROSITE" id="PS50113"/>
    </source>
</evidence>
<evidence type="ECO:0000256" key="2">
    <source>
        <dbReference type="SAM" id="MobiDB-lite"/>
    </source>
</evidence>
<keyword evidence="1" id="KW-0378">Hydrolase</keyword>
<proteinExistence type="predicted"/>
<dbReference type="Pfam" id="PF13185">
    <property type="entry name" value="GAF_2"/>
    <property type="match status" value="2"/>
</dbReference>
<protein>
    <recommendedName>
        <fullName evidence="3">PAC domain-containing protein</fullName>
    </recommendedName>
</protein>
<dbReference type="SMART" id="SM00065">
    <property type="entry name" value="GAF"/>
    <property type="match status" value="2"/>
</dbReference>
<dbReference type="InterPro" id="IPR013656">
    <property type="entry name" value="PAS_4"/>
</dbReference>
<dbReference type="EMBL" id="CP012673">
    <property type="protein sequence ID" value="AUX42222.1"/>
    <property type="molecule type" value="Genomic_DNA"/>
</dbReference>
<reference evidence="4 5" key="1">
    <citation type="submission" date="2015-09" db="EMBL/GenBank/DDBJ databases">
        <title>Sorangium comparison.</title>
        <authorList>
            <person name="Zaburannyi N."/>
            <person name="Bunk B."/>
            <person name="Overmann J."/>
            <person name="Mueller R."/>
        </authorList>
    </citation>
    <scope>NUCLEOTIDE SEQUENCE [LARGE SCALE GENOMIC DNA]</scope>
    <source>
        <strain evidence="4 5">So ce26</strain>
    </source>
</reference>
<dbReference type="RefSeq" id="WP_104981068.1">
    <property type="nucleotide sequence ID" value="NZ_CP012673.1"/>
</dbReference>
<feature type="region of interest" description="Disordered" evidence="2">
    <location>
        <begin position="251"/>
        <end position="275"/>
    </location>
</feature>
<dbReference type="SUPFAM" id="SSF55785">
    <property type="entry name" value="PYP-like sensor domain (PAS domain)"/>
    <property type="match status" value="1"/>
</dbReference>
<dbReference type="SUPFAM" id="SSF55781">
    <property type="entry name" value="GAF domain-like"/>
    <property type="match status" value="2"/>
</dbReference>
<dbReference type="InterPro" id="IPR000700">
    <property type="entry name" value="PAS-assoc_C"/>
</dbReference>